<accession>A0ACC1X2F6</accession>
<protein>
    <submittedName>
        <fullName evidence="1">Eukaryotic translation initiation factor 3 subunit C</fullName>
    </submittedName>
</protein>
<reference evidence="1 2" key="1">
    <citation type="journal article" date="2023" name="Science">
        <title>Complex scaffold remodeling in plant triterpene biosynthesis.</title>
        <authorList>
            <person name="De La Pena R."/>
            <person name="Hodgson H."/>
            <person name="Liu J.C."/>
            <person name="Stephenson M.J."/>
            <person name="Martin A.C."/>
            <person name="Owen C."/>
            <person name="Harkess A."/>
            <person name="Leebens-Mack J."/>
            <person name="Jimenez L.E."/>
            <person name="Osbourn A."/>
            <person name="Sattely E.S."/>
        </authorList>
    </citation>
    <scope>NUCLEOTIDE SEQUENCE [LARGE SCALE GENOMIC DNA]</scope>
    <source>
        <strain evidence="2">cv. JPN11</strain>
        <tissue evidence="1">Leaf</tissue>
    </source>
</reference>
<organism evidence="1 2">
    <name type="scientific">Melia azedarach</name>
    <name type="common">Chinaberry tree</name>
    <dbReference type="NCBI Taxonomy" id="155640"/>
    <lineage>
        <taxon>Eukaryota</taxon>
        <taxon>Viridiplantae</taxon>
        <taxon>Streptophyta</taxon>
        <taxon>Embryophyta</taxon>
        <taxon>Tracheophyta</taxon>
        <taxon>Spermatophyta</taxon>
        <taxon>Magnoliopsida</taxon>
        <taxon>eudicotyledons</taxon>
        <taxon>Gunneridae</taxon>
        <taxon>Pentapetalae</taxon>
        <taxon>rosids</taxon>
        <taxon>malvids</taxon>
        <taxon>Sapindales</taxon>
        <taxon>Meliaceae</taxon>
        <taxon>Melia</taxon>
    </lineage>
</organism>
<dbReference type="Proteomes" id="UP001164539">
    <property type="component" value="Chromosome 12"/>
</dbReference>
<sequence>MASRFWTQGGSDSEEESSDYDEEELDNEGVEPTPQSGSRYLQANASDSDDSDGQKRVVRSAKDKRFEELTSTVDQMKNAMKINDWVSLQESFDKINKQLEKVMRVTESDKPPTLYIKALVMLEDFLNQSLANKEAKKKMSSSNAKALNSMKQKLKKNNKQYEDLITKERENPESEDVRDEDEESEEEEDEEEEFEEDPDNMRIGSGSDSEEEGEEDEAEDSNDKGWTKQTYRKDKGIDKQFRNPNEITWETVNKKFKEVVAARGRKGTGRFEQVEQLTFLTKVAKTPAQKLEILFSLISAQFDVNPGLSGHMPISVWKKCVQNMLVVLDILTQYSNIVVSDTVEIDENETQKGADYDGTIRVWGNLVAFVERVDIEFFKSLQSIDPHTRDYVERLRDEPMSLVLAQNVQEYLERAGEFKAAAKKTGDNGEKVGEEESRGPSAFIVVAELKPRKPTFPENSRTMMDNLVSLIYKYGDERTKARAMLCDIYHHALLDQFSTARDLLLMSHLQDNVQQMDVLSQILFNRAMAQLGLCAFRVGLVAEGQSCLSELYSGGKVKELLAQGISQSRYHEKTPEQERLERRRQMPYHMHINLELLEAVHLICAMLLEVPNMAANTHGSKSKVISKTFRRLLEVSERQSFTGPPENVRDHVMAATRALMNGDFQKAFDVINSLDVWRLLKNRESVLGMLKAKIKEEALRTYLFTFSLSYESLSLQQLMKMFDLSEAQIHSIVSKMMINEELHASWDQPTQCIVFHDVEHSKLQTLAFQLTEKLSILAESNERALETRIGGGGLDLPLRRRENQDYGGGGGGGGKWQDNLSFNQGRQGRLGYTGGGGRALAPGQGYSRDRTGQLRGTGGYSGRAAAARGSQMDASNRMVSLNRGVRI</sequence>
<keyword evidence="1" id="KW-0648">Protein biosynthesis</keyword>
<dbReference type="EMBL" id="CM051405">
    <property type="protein sequence ID" value="KAJ4705497.1"/>
    <property type="molecule type" value="Genomic_DNA"/>
</dbReference>
<proteinExistence type="predicted"/>
<comment type="caution">
    <text evidence="1">The sequence shown here is derived from an EMBL/GenBank/DDBJ whole genome shotgun (WGS) entry which is preliminary data.</text>
</comment>
<evidence type="ECO:0000313" key="1">
    <source>
        <dbReference type="EMBL" id="KAJ4705497.1"/>
    </source>
</evidence>
<name>A0ACC1X2F6_MELAZ</name>
<keyword evidence="1" id="KW-0396">Initiation factor</keyword>
<evidence type="ECO:0000313" key="2">
    <source>
        <dbReference type="Proteomes" id="UP001164539"/>
    </source>
</evidence>
<keyword evidence="2" id="KW-1185">Reference proteome</keyword>
<gene>
    <name evidence="1" type="ORF">OWV82_022264</name>
</gene>